<gene>
    <name evidence="2" type="ORF">FKW77_008414</name>
</gene>
<feature type="compositionally biased region" description="Basic and acidic residues" evidence="1">
    <location>
        <begin position="237"/>
        <end position="256"/>
    </location>
</feature>
<organism evidence="2 3">
    <name type="scientific">Venturia effusa</name>
    <dbReference type="NCBI Taxonomy" id="50376"/>
    <lineage>
        <taxon>Eukaryota</taxon>
        <taxon>Fungi</taxon>
        <taxon>Dikarya</taxon>
        <taxon>Ascomycota</taxon>
        <taxon>Pezizomycotina</taxon>
        <taxon>Dothideomycetes</taxon>
        <taxon>Pleosporomycetidae</taxon>
        <taxon>Venturiales</taxon>
        <taxon>Venturiaceae</taxon>
        <taxon>Venturia</taxon>
    </lineage>
</organism>
<feature type="compositionally biased region" description="Polar residues" evidence="1">
    <location>
        <begin position="353"/>
        <end position="368"/>
    </location>
</feature>
<name>A0A517L3U6_9PEZI</name>
<dbReference type="EMBL" id="CP042188">
    <property type="protein sequence ID" value="QDS70317.1"/>
    <property type="molecule type" value="Genomic_DNA"/>
</dbReference>
<evidence type="ECO:0000313" key="2">
    <source>
        <dbReference type="EMBL" id="QDS70317.1"/>
    </source>
</evidence>
<dbReference type="AlphaFoldDB" id="A0A517L3U6"/>
<feature type="compositionally biased region" description="Polar residues" evidence="1">
    <location>
        <begin position="279"/>
        <end position="288"/>
    </location>
</feature>
<feature type="compositionally biased region" description="Low complexity" evidence="1">
    <location>
        <begin position="296"/>
        <end position="335"/>
    </location>
</feature>
<proteinExistence type="predicted"/>
<feature type="region of interest" description="Disordered" evidence="1">
    <location>
        <begin position="1036"/>
        <end position="1081"/>
    </location>
</feature>
<feature type="compositionally biased region" description="Basic and acidic residues" evidence="1">
    <location>
        <begin position="190"/>
        <end position="200"/>
    </location>
</feature>
<evidence type="ECO:0000256" key="1">
    <source>
        <dbReference type="SAM" id="MobiDB-lite"/>
    </source>
</evidence>
<keyword evidence="3" id="KW-1185">Reference proteome</keyword>
<protein>
    <submittedName>
        <fullName evidence="2">Uncharacterized protein</fullName>
    </submittedName>
</protein>
<dbReference type="Proteomes" id="UP000316270">
    <property type="component" value="Chromosome 4"/>
</dbReference>
<dbReference type="STRING" id="50376.A0A517L3U6"/>
<feature type="region of interest" description="Disordered" evidence="1">
    <location>
        <begin position="92"/>
        <end position="392"/>
    </location>
</feature>
<sequence length="1081" mass="119400">MWSRYIARSVGTTNAETLHPDYAESRIEARRTLPRLDLTAVGTNIGTETSYTTSSTLMQKDAQGHGEGLRNWFTVPKAVSNAVTVVKSYVSPKRERTRVPQDLSTTPPSPSPQHVEARTTGGGRRSQVRNKKAECSNQGTEKAADKVSRGVYVEVNGSPRVARRRDSYAPNGSNPQLSPSKSRPSKRQRTSHESRAHTEGGAEAGPRITTSRILQWQKEPRPGSRSSSRARQKKSTAKREALSVNQDKENEVHKDEDEGMFEDSLVSKRSLKRKRDECANTSRTPPSRSHSKRNARLSSNPSSPSRSSTKTSSSRTLQSLKISGASSPSNSSISSSKRKRKRETPEGAPALHSSPQENRPTLSPTSPALETPELELPAMPRQRSASVSSNQTIEDVLSSGEIIHRQLWPVVQTEKSSRDCKLSSSPPSPEPTVAERAPSLSLPSKASTSFSSLLRSSQPSKRVVAHGQEVVLGSDEDSDESLPDVGVLFKRKKPNPAPKIDVDESKPKEKYAFSMQALLQEEKQAKAADARIEAARSRLQTYSNIGPEGNGQIVTSESAMACLVEHADQDEGNARRVKDALRRTEVLDYHEVWHFFDDDLPAIRPNPFPRFQTSNKPLASILNNPAKRQQAFMTGFLTRLTAHAALPKEIMLWMMDEVCREPKEILVQSYINVLGGSIARHEQAVTPARIDAMFKRLGVNKAVFTPDSTVPVSKEPVGIDKRPISGRVCALVTLVERLAHHLMPDSRKRALHLLALSSFDDSVIQDCRLGVRIEAAIDKLLQAIPEEGFEQELLEISGHLFRTVKSPVLRDQLISALPCYSSRSHRLRRQLALAFALKSATHLETSLDNPKTMSHVLLSLHKGKQFHITRKTDYMVTAAYFSMLDVAIDAGFSDLEFTDDQSTESGPEERPNVAGKKAIAARRARKAAIVNTQEVAFNEDIDSLAKEVRDIMALIPDTGASDMAKTECKATAGRLVKRLENGVRTKLKPIKDYYRQNDQGRKLMRDFVKRDSKRESADVSEGEALGADLELVGTSVTADSTRRKEQITGNGDGALTPRRMDKEVVSDAQQKTPPHSGREEV</sequence>
<dbReference type="OrthoDB" id="5350396at2759"/>
<reference evidence="2 3" key="1">
    <citation type="submission" date="2019-07" db="EMBL/GenBank/DDBJ databases">
        <title>Finished genome of Venturia effusa.</title>
        <authorList>
            <person name="Young C.A."/>
            <person name="Cox M.P."/>
            <person name="Ganley A.R.D."/>
            <person name="David W.J."/>
        </authorList>
    </citation>
    <scope>NUCLEOTIDE SEQUENCE [LARGE SCALE GENOMIC DNA]</scope>
    <source>
        <strain evidence="3">albino</strain>
    </source>
</reference>
<evidence type="ECO:0000313" key="3">
    <source>
        <dbReference type="Proteomes" id="UP000316270"/>
    </source>
</evidence>
<feature type="compositionally biased region" description="Polar residues" evidence="1">
    <location>
        <begin position="383"/>
        <end position="392"/>
    </location>
</feature>
<feature type="region of interest" description="Disordered" evidence="1">
    <location>
        <begin position="413"/>
        <end position="445"/>
    </location>
</feature>
<accession>A0A517L3U6</accession>